<proteinExistence type="predicted"/>
<keyword evidence="1" id="KW-0732">Signal</keyword>
<dbReference type="KEGG" id="pic:PICST_33804"/>
<dbReference type="eggNOG" id="ENOG502T535">
    <property type="taxonomic scope" value="Eukaryota"/>
</dbReference>
<gene>
    <name evidence="2" type="ORF">PICST_33804</name>
</gene>
<keyword evidence="3" id="KW-1185">Reference proteome</keyword>
<dbReference type="OMA" id="WCINNTI"/>
<evidence type="ECO:0000313" key="3">
    <source>
        <dbReference type="Proteomes" id="UP000002258"/>
    </source>
</evidence>
<dbReference type="Proteomes" id="UP000002258">
    <property type="component" value="Chromosome 8"/>
</dbReference>
<protein>
    <submittedName>
        <fullName evidence="2">Uncharacterized protein</fullName>
    </submittedName>
</protein>
<evidence type="ECO:0000313" key="2">
    <source>
        <dbReference type="EMBL" id="ABN68663.2"/>
    </source>
</evidence>
<organism evidence="2 3">
    <name type="scientific">Scheffersomyces stipitis (strain ATCC 58785 / CBS 6054 / NBRC 10063 / NRRL Y-11545)</name>
    <name type="common">Yeast</name>
    <name type="synonym">Pichia stipitis</name>
    <dbReference type="NCBI Taxonomy" id="322104"/>
    <lineage>
        <taxon>Eukaryota</taxon>
        <taxon>Fungi</taxon>
        <taxon>Dikarya</taxon>
        <taxon>Ascomycota</taxon>
        <taxon>Saccharomycotina</taxon>
        <taxon>Pichiomycetes</taxon>
        <taxon>Debaryomycetaceae</taxon>
        <taxon>Scheffersomyces</taxon>
    </lineage>
</organism>
<evidence type="ECO:0000256" key="1">
    <source>
        <dbReference type="SAM" id="SignalP"/>
    </source>
</evidence>
<dbReference type="AlphaFoldDB" id="A3M068"/>
<name>A3M068_PICST</name>
<dbReference type="InParanoid" id="A3M068"/>
<dbReference type="GeneID" id="4840949"/>
<sequence length="236" mass="26738">MKLNLISIFSLVLLCHNLALAKDSLTRKESLEICESVSSSDNEPTSQHNCSGENTVVGFDNISYEDFINITENPNYKDGKLITLLNESVTISDSHTDSFLPNSIKDNNVHDQEQSLVESYTDIIEAFKVYFGFKENSCWTRKTVVVDEETGSYYHLIQLDVKGHDCDPSAQFLAIIDEVEKMLERFEYFDASWCINNTIDGSLEAYVQHGVNTISFTSCNNYGFYRGKSAFRDTAH</sequence>
<dbReference type="HOGENOM" id="CLU_1175812_0_0_1"/>
<feature type="signal peptide" evidence="1">
    <location>
        <begin position="1"/>
        <end position="21"/>
    </location>
</feature>
<feature type="chain" id="PRO_5002655939" evidence="1">
    <location>
        <begin position="22"/>
        <end position="236"/>
    </location>
</feature>
<reference evidence="2 3" key="1">
    <citation type="journal article" date="2007" name="Nat. Biotechnol.">
        <title>Genome sequence of the lignocellulose-bioconverting and xylose-fermenting yeast Pichia stipitis.</title>
        <authorList>
            <person name="Jeffries T.W."/>
            <person name="Grigoriev I.V."/>
            <person name="Grimwood J."/>
            <person name="Laplaza J.M."/>
            <person name="Aerts A."/>
            <person name="Salamov A."/>
            <person name="Schmutz J."/>
            <person name="Lindquist E."/>
            <person name="Dehal P."/>
            <person name="Shapiro H."/>
            <person name="Jin Y.S."/>
            <person name="Passoth V."/>
            <person name="Richardson P.M."/>
        </authorList>
    </citation>
    <scope>NUCLEOTIDE SEQUENCE [LARGE SCALE GENOMIC DNA]</scope>
    <source>
        <strain evidence="3">ATCC 58785 / CBS 6054 / NBRC 10063 / NRRL Y-11545</strain>
    </source>
</reference>
<accession>A3M068</accession>
<dbReference type="RefSeq" id="XP_001386692.2">
    <property type="nucleotide sequence ID" value="XM_001386655.1"/>
</dbReference>
<dbReference type="EMBL" id="CP000502">
    <property type="protein sequence ID" value="ABN68663.2"/>
    <property type="molecule type" value="Genomic_DNA"/>
</dbReference>